<organism evidence="2 3">
    <name type="scientific">Capsicum baccatum</name>
    <name type="common">Peruvian pepper</name>
    <dbReference type="NCBI Taxonomy" id="33114"/>
    <lineage>
        <taxon>Eukaryota</taxon>
        <taxon>Viridiplantae</taxon>
        <taxon>Streptophyta</taxon>
        <taxon>Embryophyta</taxon>
        <taxon>Tracheophyta</taxon>
        <taxon>Spermatophyta</taxon>
        <taxon>Magnoliopsida</taxon>
        <taxon>eudicotyledons</taxon>
        <taxon>Gunneridae</taxon>
        <taxon>Pentapetalae</taxon>
        <taxon>asterids</taxon>
        <taxon>lamiids</taxon>
        <taxon>Solanales</taxon>
        <taxon>Solanaceae</taxon>
        <taxon>Solanoideae</taxon>
        <taxon>Capsiceae</taxon>
        <taxon>Capsicum</taxon>
    </lineage>
</organism>
<evidence type="ECO:0000313" key="2">
    <source>
        <dbReference type="EMBL" id="PHT34299.1"/>
    </source>
</evidence>
<feature type="domain" description="F-box" evidence="1">
    <location>
        <begin position="14"/>
        <end position="48"/>
    </location>
</feature>
<reference evidence="2 3" key="1">
    <citation type="journal article" date="2017" name="Genome Biol.">
        <title>New reference genome sequences of hot pepper reveal the massive evolution of plant disease-resistance genes by retroduplication.</title>
        <authorList>
            <person name="Kim S."/>
            <person name="Park J."/>
            <person name="Yeom S.I."/>
            <person name="Kim Y.M."/>
            <person name="Seo E."/>
            <person name="Kim K.T."/>
            <person name="Kim M.S."/>
            <person name="Lee J.M."/>
            <person name="Cheong K."/>
            <person name="Shin H.S."/>
            <person name="Kim S.B."/>
            <person name="Han K."/>
            <person name="Lee J."/>
            <person name="Park M."/>
            <person name="Lee H.A."/>
            <person name="Lee H.Y."/>
            <person name="Lee Y."/>
            <person name="Oh S."/>
            <person name="Lee J.H."/>
            <person name="Choi E."/>
            <person name="Choi E."/>
            <person name="Lee S.E."/>
            <person name="Jeon J."/>
            <person name="Kim H."/>
            <person name="Choi G."/>
            <person name="Song H."/>
            <person name="Lee J."/>
            <person name="Lee S.C."/>
            <person name="Kwon J.K."/>
            <person name="Lee H.Y."/>
            <person name="Koo N."/>
            <person name="Hong Y."/>
            <person name="Kim R.W."/>
            <person name="Kang W.H."/>
            <person name="Huh J.H."/>
            <person name="Kang B.C."/>
            <person name="Yang T.J."/>
            <person name="Lee Y.H."/>
            <person name="Bennetzen J.L."/>
            <person name="Choi D."/>
        </authorList>
    </citation>
    <scope>NUCLEOTIDE SEQUENCE [LARGE SCALE GENOMIC DNA]</scope>
    <source>
        <strain evidence="3">cv. PBC81</strain>
    </source>
</reference>
<keyword evidence="3" id="KW-1185">Reference proteome</keyword>
<dbReference type="EMBL" id="MLFT02000011">
    <property type="protein sequence ID" value="PHT34299.1"/>
    <property type="molecule type" value="Genomic_DNA"/>
</dbReference>
<reference evidence="3" key="2">
    <citation type="journal article" date="2017" name="J. Anim. Genet.">
        <title>Multiple reference genome sequences of hot pepper reveal the massive evolution of plant disease resistance genes by retroduplication.</title>
        <authorList>
            <person name="Kim S."/>
            <person name="Park J."/>
            <person name="Yeom S.-I."/>
            <person name="Kim Y.-M."/>
            <person name="Seo E."/>
            <person name="Kim K.-T."/>
            <person name="Kim M.-S."/>
            <person name="Lee J.M."/>
            <person name="Cheong K."/>
            <person name="Shin H.-S."/>
            <person name="Kim S.-B."/>
            <person name="Han K."/>
            <person name="Lee J."/>
            <person name="Park M."/>
            <person name="Lee H.-A."/>
            <person name="Lee H.-Y."/>
            <person name="Lee Y."/>
            <person name="Oh S."/>
            <person name="Lee J.H."/>
            <person name="Choi E."/>
            <person name="Choi E."/>
            <person name="Lee S.E."/>
            <person name="Jeon J."/>
            <person name="Kim H."/>
            <person name="Choi G."/>
            <person name="Song H."/>
            <person name="Lee J."/>
            <person name="Lee S.-C."/>
            <person name="Kwon J.-K."/>
            <person name="Lee H.-Y."/>
            <person name="Koo N."/>
            <person name="Hong Y."/>
            <person name="Kim R.W."/>
            <person name="Kang W.-H."/>
            <person name="Huh J.H."/>
            <person name="Kang B.-C."/>
            <person name="Yang T.-J."/>
            <person name="Lee Y.-H."/>
            <person name="Bennetzen J.L."/>
            <person name="Choi D."/>
        </authorList>
    </citation>
    <scope>NUCLEOTIDE SEQUENCE [LARGE SCALE GENOMIC DNA]</scope>
    <source>
        <strain evidence="3">cv. PBC81</strain>
    </source>
</reference>
<name>A0A2G2VMW8_CAPBA</name>
<protein>
    <recommendedName>
        <fullName evidence="1">F-box domain-containing protein</fullName>
    </recommendedName>
</protein>
<dbReference type="Pfam" id="PF00646">
    <property type="entry name" value="F-box"/>
    <property type="match status" value="1"/>
</dbReference>
<comment type="caution">
    <text evidence="2">The sequence shown here is derived from an EMBL/GenBank/DDBJ whole genome shotgun (WGS) entry which is preliminary data.</text>
</comment>
<sequence length="150" mass="17610">MERGDDDSLWCNAPKDILGLISSRLVAGEYVVFRAVCRNWRDLVPLPRIPREYNTPRLMTLYEERGDVEFFHPLHDALITQKMDIPELVKGSRIRCALKDWLLMSKGNRGMFFFNAVSKHEMQVPREGRQYEICTEYVKLWIITYDIGAQ</sequence>
<dbReference type="Proteomes" id="UP000224567">
    <property type="component" value="Unassembled WGS sequence"/>
</dbReference>
<proteinExistence type="predicted"/>
<gene>
    <name evidence="2" type="ORF">CQW23_26099</name>
</gene>
<dbReference type="AlphaFoldDB" id="A0A2G2VMW8"/>
<dbReference type="InterPro" id="IPR001810">
    <property type="entry name" value="F-box_dom"/>
</dbReference>
<evidence type="ECO:0000259" key="1">
    <source>
        <dbReference type="Pfam" id="PF00646"/>
    </source>
</evidence>
<evidence type="ECO:0000313" key="3">
    <source>
        <dbReference type="Proteomes" id="UP000224567"/>
    </source>
</evidence>
<accession>A0A2G2VMW8</accession>
<dbReference type="OrthoDB" id="1263126at2759"/>
<dbReference type="Gene3D" id="1.20.1280.50">
    <property type="match status" value="1"/>
</dbReference>